<evidence type="ECO:0000259" key="7">
    <source>
        <dbReference type="PROSITE" id="PS50903"/>
    </source>
</evidence>
<dbReference type="SUPFAM" id="SSF57802">
    <property type="entry name" value="Rubredoxin-like"/>
    <property type="match status" value="1"/>
</dbReference>
<dbReference type="PROSITE" id="PS50903">
    <property type="entry name" value="RUBREDOXIN_LIKE"/>
    <property type="match status" value="1"/>
</dbReference>
<evidence type="ECO:0000256" key="5">
    <source>
        <dbReference type="ARBA" id="ARBA00023004"/>
    </source>
</evidence>
<dbReference type="PANTHER" id="PTHR47627">
    <property type="entry name" value="RUBREDOXIN"/>
    <property type="match status" value="1"/>
</dbReference>
<keyword evidence="2" id="KW-0813">Transport</keyword>
<dbReference type="Gene3D" id="2.20.28.10">
    <property type="match status" value="1"/>
</dbReference>
<dbReference type="CDD" id="cd00730">
    <property type="entry name" value="rubredoxin"/>
    <property type="match status" value="1"/>
</dbReference>
<dbReference type="RefSeq" id="WP_390183577.1">
    <property type="nucleotide sequence ID" value="NZ_BAABLA010000108.1"/>
</dbReference>
<dbReference type="PRINTS" id="PR00163">
    <property type="entry name" value="RUBREDOXIN"/>
</dbReference>
<dbReference type="PANTHER" id="PTHR47627:SF1">
    <property type="entry name" value="RUBREDOXIN-1-RELATED"/>
    <property type="match status" value="1"/>
</dbReference>
<dbReference type="InterPro" id="IPR050526">
    <property type="entry name" value="Rubredoxin_ET"/>
</dbReference>
<keyword evidence="3 6" id="KW-0479">Metal-binding</keyword>
<keyword evidence="5 6" id="KW-0408">Iron</keyword>
<comment type="caution">
    <text evidence="8">The sequence shown here is derived from an EMBL/GenBank/DDBJ whole genome shotgun (WGS) entry which is preliminary data.</text>
</comment>
<keyword evidence="9" id="KW-1185">Reference proteome</keyword>
<evidence type="ECO:0000256" key="6">
    <source>
        <dbReference type="RuleBase" id="RU003820"/>
    </source>
</evidence>
<comment type="similarity">
    <text evidence="6">Belongs to the rubredoxin family.</text>
</comment>
<sequence>MRTFVATEESQADPATALWVCEVCEDVYDPTEGDPEGGVAPGTAFEDIPDDWICPVCGARKKEFRKLEPGEEFPDVREDAMTGERA</sequence>
<dbReference type="InterPro" id="IPR024934">
    <property type="entry name" value="Rubredoxin-like_dom"/>
</dbReference>
<comment type="function">
    <text evidence="1">Involved in the hydrocarbon hydroxylating system, which transfers electrons from NADH to rubredoxin reductase and then through rubredoxin to alkane 1 monooxygenase.</text>
</comment>
<organism evidence="8 9">
    <name type="scientific">Haloechinothrix salitolerans</name>
    <dbReference type="NCBI Taxonomy" id="926830"/>
    <lineage>
        <taxon>Bacteria</taxon>
        <taxon>Bacillati</taxon>
        <taxon>Actinomycetota</taxon>
        <taxon>Actinomycetes</taxon>
        <taxon>Pseudonocardiales</taxon>
        <taxon>Pseudonocardiaceae</taxon>
        <taxon>Haloechinothrix</taxon>
    </lineage>
</organism>
<dbReference type="InterPro" id="IPR018527">
    <property type="entry name" value="Rubredoxin_Fe_BS"/>
</dbReference>
<dbReference type="Pfam" id="PF00301">
    <property type="entry name" value="Rubredoxin"/>
    <property type="match status" value="1"/>
</dbReference>
<comment type="cofactor">
    <cofactor evidence="6">
        <name>Fe(3+)</name>
        <dbReference type="ChEBI" id="CHEBI:29034"/>
    </cofactor>
</comment>
<dbReference type="EMBL" id="JBHSXX010000001">
    <property type="protein sequence ID" value="MFC6866407.1"/>
    <property type="molecule type" value="Genomic_DNA"/>
</dbReference>
<dbReference type="PROSITE" id="PS00202">
    <property type="entry name" value="RUBREDOXIN"/>
    <property type="match status" value="1"/>
</dbReference>
<keyword evidence="4 6" id="KW-0249">Electron transport</keyword>
<proteinExistence type="inferred from homology"/>
<name>A0ABW2BVI2_9PSEU</name>
<evidence type="ECO:0000313" key="9">
    <source>
        <dbReference type="Proteomes" id="UP001596337"/>
    </source>
</evidence>
<evidence type="ECO:0000313" key="8">
    <source>
        <dbReference type="EMBL" id="MFC6866407.1"/>
    </source>
</evidence>
<accession>A0ABW2BVI2</accession>
<evidence type="ECO:0000256" key="3">
    <source>
        <dbReference type="ARBA" id="ARBA00022723"/>
    </source>
</evidence>
<protein>
    <recommendedName>
        <fullName evidence="6">Rubredoxin</fullName>
    </recommendedName>
</protein>
<dbReference type="InterPro" id="IPR024935">
    <property type="entry name" value="Rubredoxin_dom"/>
</dbReference>
<feature type="domain" description="Rubredoxin-like" evidence="7">
    <location>
        <begin position="16"/>
        <end position="67"/>
    </location>
</feature>
<gene>
    <name evidence="8" type="ORF">ACFQGD_04545</name>
</gene>
<evidence type="ECO:0000256" key="1">
    <source>
        <dbReference type="ARBA" id="ARBA00002792"/>
    </source>
</evidence>
<reference evidence="9" key="1">
    <citation type="journal article" date="2019" name="Int. J. Syst. Evol. Microbiol.">
        <title>The Global Catalogue of Microorganisms (GCM) 10K type strain sequencing project: providing services to taxonomists for standard genome sequencing and annotation.</title>
        <authorList>
            <consortium name="The Broad Institute Genomics Platform"/>
            <consortium name="The Broad Institute Genome Sequencing Center for Infectious Disease"/>
            <person name="Wu L."/>
            <person name="Ma J."/>
        </authorList>
    </citation>
    <scope>NUCLEOTIDE SEQUENCE [LARGE SCALE GENOMIC DNA]</scope>
    <source>
        <strain evidence="9">KCTC 32255</strain>
    </source>
</reference>
<dbReference type="Proteomes" id="UP001596337">
    <property type="component" value="Unassembled WGS sequence"/>
</dbReference>
<evidence type="ECO:0000256" key="4">
    <source>
        <dbReference type="ARBA" id="ARBA00022982"/>
    </source>
</evidence>
<evidence type="ECO:0000256" key="2">
    <source>
        <dbReference type="ARBA" id="ARBA00022448"/>
    </source>
</evidence>